<evidence type="ECO:0000313" key="2">
    <source>
        <dbReference type="Proteomes" id="UP000820818"/>
    </source>
</evidence>
<keyword evidence="2" id="KW-1185">Reference proteome</keyword>
<proteinExistence type="predicted"/>
<name>A0AAD5LGS0_9CRUS</name>
<dbReference type="AlphaFoldDB" id="A0AAD5LGS0"/>
<evidence type="ECO:0008006" key="3">
    <source>
        <dbReference type="Google" id="ProtNLM"/>
    </source>
</evidence>
<accession>A0AAD5LGS0</accession>
<protein>
    <recommendedName>
        <fullName evidence="3">THAP-type domain-containing protein</fullName>
    </recommendedName>
</protein>
<comment type="caution">
    <text evidence="1">The sequence shown here is derived from an EMBL/GenBank/DDBJ whole genome shotgun (WGS) entry which is preliminary data.</text>
</comment>
<organism evidence="1 2">
    <name type="scientific">Daphnia sinensis</name>
    <dbReference type="NCBI Taxonomy" id="1820382"/>
    <lineage>
        <taxon>Eukaryota</taxon>
        <taxon>Metazoa</taxon>
        <taxon>Ecdysozoa</taxon>
        <taxon>Arthropoda</taxon>
        <taxon>Crustacea</taxon>
        <taxon>Branchiopoda</taxon>
        <taxon>Diplostraca</taxon>
        <taxon>Cladocera</taxon>
        <taxon>Anomopoda</taxon>
        <taxon>Daphniidae</taxon>
        <taxon>Daphnia</taxon>
        <taxon>Daphnia similis group</taxon>
    </lineage>
</organism>
<reference evidence="1 2" key="1">
    <citation type="submission" date="2022-05" db="EMBL/GenBank/DDBJ databases">
        <title>A multi-omics perspective on studying reproductive biology in Daphnia sinensis.</title>
        <authorList>
            <person name="Jia J."/>
        </authorList>
    </citation>
    <scope>NUCLEOTIDE SEQUENCE [LARGE SCALE GENOMIC DNA]</scope>
    <source>
        <strain evidence="1 2">WSL</strain>
    </source>
</reference>
<gene>
    <name evidence="1" type="ORF">GHT06_009933</name>
</gene>
<sequence length="247" mass="27260">MSQTKPLESVKKKYCVICGLVDGNEKRKTSVFKVGNKCVKWQSIIPGHKTTSKLCVRHFDESDIVKGVTVGHDFYPAERWRLSFSAQPKYHLDVGKSSAWKQNKQHIPLKQLFQNGNKIYSGKKTNVLLTHSLQDCSNSSAAYTSIESIINSASSQDSVQDCFNISANDTSIDSFVNSPSPQATLESIDTGGNMPSVVSPSTVKRSRVKIITSEKQKTSKNGLITKFEDLPLDFVSADTPLLVITEV</sequence>
<dbReference type="EMBL" id="WJBH02000002">
    <property type="protein sequence ID" value="KAI9562495.1"/>
    <property type="molecule type" value="Genomic_DNA"/>
</dbReference>
<dbReference type="Proteomes" id="UP000820818">
    <property type="component" value="Linkage Group LG2"/>
</dbReference>
<evidence type="ECO:0000313" key="1">
    <source>
        <dbReference type="EMBL" id="KAI9562495.1"/>
    </source>
</evidence>